<gene>
    <name evidence="1" type="ORF">RHMOL_Rhmol09G0104000</name>
</gene>
<name>A0ACC0MBL3_RHOML</name>
<keyword evidence="2" id="KW-1185">Reference proteome</keyword>
<dbReference type="EMBL" id="CM046396">
    <property type="protein sequence ID" value="KAI8538443.1"/>
    <property type="molecule type" value="Genomic_DNA"/>
</dbReference>
<evidence type="ECO:0000313" key="2">
    <source>
        <dbReference type="Proteomes" id="UP001062846"/>
    </source>
</evidence>
<accession>A0ACC0MBL3</accession>
<protein>
    <submittedName>
        <fullName evidence="1">Uncharacterized protein</fullName>
    </submittedName>
</protein>
<dbReference type="Proteomes" id="UP001062846">
    <property type="component" value="Chromosome 9"/>
</dbReference>
<organism evidence="1 2">
    <name type="scientific">Rhododendron molle</name>
    <name type="common">Chinese azalea</name>
    <name type="synonym">Azalea mollis</name>
    <dbReference type="NCBI Taxonomy" id="49168"/>
    <lineage>
        <taxon>Eukaryota</taxon>
        <taxon>Viridiplantae</taxon>
        <taxon>Streptophyta</taxon>
        <taxon>Embryophyta</taxon>
        <taxon>Tracheophyta</taxon>
        <taxon>Spermatophyta</taxon>
        <taxon>Magnoliopsida</taxon>
        <taxon>eudicotyledons</taxon>
        <taxon>Gunneridae</taxon>
        <taxon>Pentapetalae</taxon>
        <taxon>asterids</taxon>
        <taxon>Ericales</taxon>
        <taxon>Ericaceae</taxon>
        <taxon>Ericoideae</taxon>
        <taxon>Rhodoreae</taxon>
        <taxon>Rhododendron</taxon>
    </lineage>
</organism>
<comment type="caution">
    <text evidence="1">The sequence shown here is derived from an EMBL/GenBank/DDBJ whole genome shotgun (WGS) entry which is preliminary data.</text>
</comment>
<reference evidence="1" key="1">
    <citation type="submission" date="2022-02" db="EMBL/GenBank/DDBJ databases">
        <title>Plant Genome Project.</title>
        <authorList>
            <person name="Zhang R.-G."/>
        </authorList>
    </citation>
    <scope>NUCLEOTIDE SEQUENCE</scope>
    <source>
        <strain evidence="1">AT1</strain>
    </source>
</reference>
<proteinExistence type="predicted"/>
<sequence length="103" mass="10916">MLSVTTEAPPCTLSREDSLSSPSPPSSPKPIKTEALVMTETPTLAAILADIQRNMAAMQQRADRADASMTNLRALIEERLPATAAGGGGGEDREREPEAEEIP</sequence>
<evidence type="ECO:0000313" key="1">
    <source>
        <dbReference type="EMBL" id="KAI8538443.1"/>
    </source>
</evidence>